<dbReference type="Proteomes" id="UP000499080">
    <property type="component" value="Unassembled WGS sequence"/>
</dbReference>
<reference evidence="1 2" key="1">
    <citation type="journal article" date="2019" name="Sci. Rep.">
        <title>Orb-weaving spider Araneus ventricosus genome elucidates the spidroin gene catalogue.</title>
        <authorList>
            <person name="Kono N."/>
            <person name="Nakamura H."/>
            <person name="Ohtoshi R."/>
            <person name="Moran D.A.P."/>
            <person name="Shinohara A."/>
            <person name="Yoshida Y."/>
            <person name="Fujiwara M."/>
            <person name="Mori M."/>
            <person name="Tomita M."/>
            <person name="Arakawa K."/>
        </authorList>
    </citation>
    <scope>NUCLEOTIDE SEQUENCE [LARGE SCALE GENOMIC DNA]</scope>
</reference>
<accession>A0A4Y2DET4</accession>
<gene>
    <name evidence="1" type="ORF">AVEN_34969_1</name>
</gene>
<organism evidence="1 2">
    <name type="scientific">Araneus ventricosus</name>
    <name type="common">Orbweaver spider</name>
    <name type="synonym">Epeira ventricosa</name>
    <dbReference type="NCBI Taxonomy" id="182803"/>
    <lineage>
        <taxon>Eukaryota</taxon>
        <taxon>Metazoa</taxon>
        <taxon>Ecdysozoa</taxon>
        <taxon>Arthropoda</taxon>
        <taxon>Chelicerata</taxon>
        <taxon>Arachnida</taxon>
        <taxon>Araneae</taxon>
        <taxon>Araneomorphae</taxon>
        <taxon>Entelegynae</taxon>
        <taxon>Araneoidea</taxon>
        <taxon>Araneidae</taxon>
        <taxon>Araneus</taxon>
    </lineage>
</organism>
<keyword evidence="2" id="KW-1185">Reference proteome</keyword>
<proteinExistence type="predicted"/>
<name>A0A4Y2DET4_ARAVE</name>
<comment type="caution">
    <text evidence="1">The sequence shown here is derived from an EMBL/GenBank/DDBJ whole genome shotgun (WGS) entry which is preliminary data.</text>
</comment>
<dbReference type="EMBL" id="BGPR01000345">
    <property type="protein sequence ID" value="GBM14548.1"/>
    <property type="molecule type" value="Genomic_DNA"/>
</dbReference>
<evidence type="ECO:0000313" key="1">
    <source>
        <dbReference type="EMBL" id="GBM14548.1"/>
    </source>
</evidence>
<evidence type="ECO:0000313" key="2">
    <source>
        <dbReference type="Proteomes" id="UP000499080"/>
    </source>
</evidence>
<protein>
    <submittedName>
        <fullName evidence="1">Uncharacterized protein</fullName>
    </submittedName>
</protein>
<sequence>MEDGEIHIESPRCGSFSVRMCLSNSRCISMSAEARVLGAVTGHGPIPPHGGTHFQVRSQAQSIIVPTREARTRYAYSRCPSVEWGRRNK</sequence>
<dbReference type="AlphaFoldDB" id="A0A4Y2DET4"/>